<protein>
    <recommendedName>
        <fullName evidence="3">Lipoprotein</fullName>
    </recommendedName>
</protein>
<keyword evidence="2" id="KW-1185">Reference proteome</keyword>
<dbReference type="Proteomes" id="UP000199586">
    <property type="component" value="Unassembled WGS sequence"/>
</dbReference>
<dbReference type="RefSeq" id="WP_093333889.1">
    <property type="nucleotide sequence ID" value="NZ_FOXP01000009.1"/>
</dbReference>
<evidence type="ECO:0008006" key="3">
    <source>
        <dbReference type="Google" id="ProtNLM"/>
    </source>
</evidence>
<dbReference type="OrthoDB" id="7204430at2"/>
<accession>A0A1I5TVS1</accession>
<reference evidence="1 2" key="1">
    <citation type="submission" date="2016-10" db="EMBL/GenBank/DDBJ databases">
        <authorList>
            <person name="de Groot N.N."/>
        </authorList>
    </citation>
    <scope>NUCLEOTIDE SEQUENCE [LARGE SCALE GENOMIC DNA]</scope>
    <source>
        <strain evidence="1 2">CGMCC 1.9113</strain>
    </source>
</reference>
<proteinExistence type="predicted"/>
<organism evidence="1 2">
    <name type="scientific">Sphingomonas rubra</name>
    <dbReference type="NCBI Taxonomy" id="634430"/>
    <lineage>
        <taxon>Bacteria</taxon>
        <taxon>Pseudomonadati</taxon>
        <taxon>Pseudomonadota</taxon>
        <taxon>Alphaproteobacteria</taxon>
        <taxon>Sphingomonadales</taxon>
        <taxon>Sphingomonadaceae</taxon>
        <taxon>Sphingomonas</taxon>
    </lineage>
</organism>
<dbReference type="STRING" id="634430.SAMN04488241_109100"/>
<evidence type="ECO:0000313" key="1">
    <source>
        <dbReference type="EMBL" id="SFP87182.1"/>
    </source>
</evidence>
<gene>
    <name evidence="1" type="ORF">SAMN04488241_109100</name>
</gene>
<dbReference type="PROSITE" id="PS51257">
    <property type="entry name" value="PROKAR_LIPOPROTEIN"/>
    <property type="match status" value="1"/>
</dbReference>
<name>A0A1I5TVS1_9SPHN</name>
<dbReference type="AlphaFoldDB" id="A0A1I5TVS1"/>
<dbReference type="EMBL" id="FOXP01000009">
    <property type="protein sequence ID" value="SFP87182.1"/>
    <property type="molecule type" value="Genomic_DNA"/>
</dbReference>
<sequence length="167" mass="17636">MRRPSALFAVFMLTACGGSDPSTGESPGNFVPPATRPPTPLPGQVQSTPLSNYVGHYPNDAVDGVGFFDRSEVANLVVDLVPEEGLRRTIVGREATTVPIARVGSRIAAHGCEAHNCADRNWTVLVAADGNLDGGSVCYHDAESMGDASRWSTRAGTERRPGTCPQN</sequence>
<evidence type="ECO:0000313" key="2">
    <source>
        <dbReference type="Proteomes" id="UP000199586"/>
    </source>
</evidence>